<reference evidence="4" key="1">
    <citation type="journal article" date="2015" name="Genome Announc.">
        <title>High-Quality Draft Genome Sequence of Desulfovibrio carbinoliphilus FW-101-2B, an Organic Acid-Oxidizing Sulfate-Reducing Bacterium Isolated from Uranium(VI)-Contaminated Groundwater.</title>
        <authorList>
            <person name="Ramsay B.D."/>
            <person name="Hwang C."/>
            <person name="Woo H.L."/>
            <person name="Carroll S.L."/>
            <person name="Lucas S."/>
            <person name="Han J."/>
            <person name="Lapidus A.L."/>
            <person name="Cheng J.F."/>
            <person name="Goodwin L.A."/>
            <person name="Pitluck S."/>
            <person name="Peters L."/>
            <person name="Chertkov O."/>
            <person name="Held B."/>
            <person name="Detter J.C."/>
            <person name="Han C.S."/>
            <person name="Tapia R."/>
            <person name="Land M.L."/>
            <person name="Hauser L.J."/>
            <person name="Kyrpides N.C."/>
            <person name="Ivanova N.N."/>
            <person name="Mikhailova N."/>
            <person name="Pagani I."/>
            <person name="Woyke T."/>
            <person name="Arkin A.P."/>
            <person name="Dehal P."/>
            <person name="Chivian D."/>
            <person name="Criddle C.S."/>
            <person name="Wu W."/>
            <person name="Chakraborty R."/>
            <person name="Hazen T.C."/>
            <person name="Fields M.W."/>
        </authorList>
    </citation>
    <scope>NUCLEOTIDE SEQUENCE [LARGE SCALE GENOMIC DNA]</scope>
    <source>
        <strain evidence="4">FW-101-2B</strain>
    </source>
</reference>
<accession>G7Q4Y5</accession>
<dbReference type="Proteomes" id="UP000004662">
    <property type="component" value="Chromosome"/>
</dbReference>
<feature type="signal peptide" evidence="1">
    <location>
        <begin position="1"/>
        <end position="26"/>
    </location>
</feature>
<evidence type="ECO:0000256" key="1">
    <source>
        <dbReference type="SAM" id="SignalP"/>
    </source>
</evidence>
<dbReference type="Pfam" id="PF03797">
    <property type="entry name" value="Autotransporter"/>
    <property type="match status" value="1"/>
</dbReference>
<name>G7Q4Y5_9BACT</name>
<gene>
    <name evidence="3" type="ORF">DFW101_1906</name>
</gene>
<proteinExistence type="predicted"/>
<dbReference type="HOGENOM" id="CLU_314438_0_0_7"/>
<dbReference type="AlphaFoldDB" id="G7Q4Y5"/>
<dbReference type="Gene3D" id="2.40.128.130">
    <property type="entry name" value="Autotransporter beta-domain"/>
    <property type="match status" value="1"/>
</dbReference>
<dbReference type="SUPFAM" id="SSF103515">
    <property type="entry name" value="Autotransporter"/>
    <property type="match status" value="1"/>
</dbReference>
<dbReference type="RefSeq" id="WP_009181301.1">
    <property type="nucleotide sequence ID" value="NZ_CM001368.1"/>
</dbReference>
<sequence length="930" mass="95344">MHRPAAFPVVVLLFFFFLAFPQRSPADEQSDYDQAVAEAQANAQNPSAWSVDNLKVITGPGSGDGNTYVDGRLVAATFTKESYNLGAFAGGPGTVYGTAATSATWVTIGGELKSHLAGLGVTAANVHLETSRALGMSATNSNNLIVEMLVTPDGNTIERPTRDPAVAAQPRSLGTNAAFVQPTGMSDGSFANFKAYYANWLAEAYGSSHFPWTQLGYTYLWGQGEALANIRGLSEFILLGGTSYTVYALYPLTAYLYTAGNGSGDFHVTGDLDTLWAGRLFQPRGDTVLLDPGATVSGGQGLLVSSPGYTVVNHGTITGTTTTKFGLSGTEDTAVLFLGQTPTASALADPTGSGNTLVNTGSIDSPGTAVRALAGDTVIRNTGSIAGGEYAVRTGEGADRLAVAGGLLSGRVDLGGGYDSLTATGASTLAFSLSPLGTTPAPVQNVEAVRLGPGTSLTLTFEKTGYVAHGQTYTLINAQTVSVPASGLPVTSDLPMVRGVAVSDGANLTVTGLRDMGWYTRAAADRSLGAALDAAAATVNPGMEGLLGLLDRCGDPTGATAQLGPAPQTRATVLAVDAASAFSSAFAGRMRGLRGQSGEARGLTPAGFLDQDPGAGDLGDVSRSAFSGRVAFGPSPWRAALPAGGGATPGTAAEGRLEAFGSLYGGHGLGRAGGGAPGYDSDLTGAMGGLGIRALPGLRLGILGGYAWSRADFTAGGGKSDDHIWRIGPYASLDFAPYAVDALLTYGVHQVHAERPIPFFGATADSQSTMRDLLAYLRAGRTVDLGAAFVAEPFLEAQYLRLFRQAYGESGAGEANLLFPAADSASLTSVLGLRLAKTFEWGNLALEPDVWGGWRHEYADVNPRVTAAFEGAPGQGFAAPGGKADRDQARFGAGLSLRGSGGRSLSVRWDNTAGATRSDTALAVGVRLTF</sequence>
<evidence type="ECO:0000313" key="4">
    <source>
        <dbReference type="Proteomes" id="UP000004662"/>
    </source>
</evidence>
<keyword evidence="1" id="KW-0732">Signal</keyword>
<dbReference type="eggNOG" id="COG4625">
    <property type="taxonomic scope" value="Bacteria"/>
</dbReference>
<feature type="chain" id="PRO_5003503351" evidence="1">
    <location>
        <begin position="27"/>
        <end position="930"/>
    </location>
</feature>
<dbReference type="InterPro" id="IPR036709">
    <property type="entry name" value="Autotransporte_beta_dom_sf"/>
</dbReference>
<dbReference type="SMART" id="SM00869">
    <property type="entry name" value="Autotransporter"/>
    <property type="match status" value="1"/>
</dbReference>
<dbReference type="InterPro" id="IPR005546">
    <property type="entry name" value="Autotransporte_beta"/>
</dbReference>
<dbReference type="PROSITE" id="PS51208">
    <property type="entry name" value="AUTOTRANSPORTER"/>
    <property type="match status" value="1"/>
</dbReference>
<organism evidence="3 4">
    <name type="scientific">Solidesulfovibrio carbinoliphilus subsp. oakridgensis</name>
    <dbReference type="NCBI Taxonomy" id="694327"/>
    <lineage>
        <taxon>Bacteria</taxon>
        <taxon>Pseudomonadati</taxon>
        <taxon>Thermodesulfobacteriota</taxon>
        <taxon>Desulfovibrionia</taxon>
        <taxon>Desulfovibrionales</taxon>
        <taxon>Desulfovibrionaceae</taxon>
        <taxon>Solidesulfovibrio</taxon>
    </lineage>
</organism>
<evidence type="ECO:0000313" key="3">
    <source>
        <dbReference type="EMBL" id="EHJ47912.1"/>
    </source>
</evidence>
<dbReference type="OrthoDB" id="747120at2"/>
<keyword evidence="4" id="KW-1185">Reference proteome</keyword>
<dbReference type="STRING" id="694327.DFW101_1906"/>
<feature type="domain" description="Autotransporter" evidence="2">
    <location>
        <begin position="652"/>
        <end position="930"/>
    </location>
</feature>
<protein>
    <submittedName>
        <fullName evidence="3">Outer membrane autotransporter barrel domain protein</fullName>
    </submittedName>
</protein>
<dbReference type="EMBL" id="CM001368">
    <property type="protein sequence ID" value="EHJ47912.1"/>
    <property type="molecule type" value="Genomic_DNA"/>
</dbReference>
<evidence type="ECO:0000259" key="2">
    <source>
        <dbReference type="PROSITE" id="PS51208"/>
    </source>
</evidence>